<reference evidence="5 6" key="1">
    <citation type="submission" date="2014-11" db="EMBL/GenBank/DDBJ databases">
        <authorList>
            <person name="Zhu J."/>
            <person name="Qi W."/>
            <person name="Song R."/>
        </authorList>
    </citation>
    <scope>NUCLEOTIDE SEQUENCE [LARGE SCALE GENOMIC DNA]</scope>
</reference>
<proteinExistence type="inferred from homology"/>
<dbReference type="InterPro" id="IPR005000">
    <property type="entry name" value="Aldolase/citrate-lyase_domain"/>
</dbReference>
<dbReference type="OMA" id="WNRVDDY"/>
<evidence type="ECO:0000256" key="1">
    <source>
        <dbReference type="ARBA" id="ARBA00005568"/>
    </source>
</evidence>
<keyword evidence="6" id="KW-1185">Reference proteome</keyword>
<dbReference type="GO" id="GO:0016832">
    <property type="term" value="F:aldehyde-lyase activity"/>
    <property type="evidence" value="ECO:0007669"/>
    <property type="project" value="TreeGrafter"/>
</dbReference>
<dbReference type="Proteomes" id="UP000041254">
    <property type="component" value="Unassembled WGS sequence"/>
</dbReference>
<dbReference type="PANTHER" id="PTHR30502:SF0">
    <property type="entry name" value="PHOSPHOENOLPYRUVATE CARBOXYLASE FAMILY PROTEIN"/>
    <property type="match status" value="1"/>
</dbReference>
<accession>A0A0G4GZK1</accession>
<dbReference type="STRING" id="1169540.A0A0G4GZK1"/>
<evidence type="ECO:0000313" key="5">
    <source>
        <dbReference type="EMBL" id="CEM36640.1"/>
    </source>
</evidence>
<dbReference type="InterPro" id="IPR015813">
    <property type="entry name" value="Pyrv/PenolPyrv_kinase-like_dom"/>
</dbReference>
<dbReference type="PANTHER" id="PTHR30502">
    <property type="entry name" value="2-KETO-3-DEOXY-L-RHAMNONATE ALDOLASE"/>
    <property type="match status" value="1"/>
</dbReference>
<dbReference type="GO" id="GO:0046872">
    <property type="term" value="F:metal ion binding"/>
    <property type="evidence" value="ECO:0007669"/>
    <property type="project" value="UniProtKB-KW"/>
</dbReference>
<keyword evidence="3" id="KW-0456">Lyase</keyword>
<feature type="domain" description="HpcH/HpaI aldolase/citrate lyase" evidence="4">
    <location>
        <begin position="34"/>
        <end position="243"/>
    </location>
</feature>
<keyword evidence="2" id="KW-0479">Metal-binding</keyword>
<dbReference type="InterPro" id="IPR050251">
    <property type="entry name" value="HpcH-HpaI_aldolase"/>
</dbReference>
<dbReference type="VEuPathDB" id="CryptoDB:Vbra_19193"/>
<name>A0A0G4GZK1_VITBC</name>
<protein>
    <recommendedName>
        <fullName evidence="4">HpcH/HpaI aldolase/citrate lyase domain-containing protein</fullName>
    </recommendedName>
</protein>
<evidence type="ECO:0000259" key="4">
    <source>
        <dbReference type="Pfam" id="PF03328"/>
    </source>
</evidence>
<dbReference type="AlphaFoldDB" id="A0A0G4GZK1"/>
<dbReference type="OrthoDB" id="1621678at2759"/>
<dbReference type="EMBL" id="CDMY01000897">
    <property type="protein sequence ID" value="CEM36640.1"/>
    <property type="molecule type" value="Genomic_DNA"/>
</dbReference>
<organism evidence="5 6">
    <name type="scientific">Vitrella brassicaformis (strain CCMP3155)</name>
    <dbReference type="NCBI Taxonomy" id="1169540"/>
    <lineage>
        <taxon>Eukaryota</taxon>
        <taxon>Sar</taxon>
        <taxon>Alveolata</taxon>
        <taxon>Colpodellida</taxon>
        <taxon>Vitrellaceae</taxon>
        <taxon>Vitrella</taxon>
    </lineage>
</organism>
<dbReference type="GO" id="GO:0005737">
    <property type="term" value="C:cytoplasm"/>
    <property type="evidence" value="ECO:0007669"/>
    <property type="project" value="TreeGrafter"/>
</dbReference>
<dbReference type="SUPFAM" id="SSF51621">
    <property type="entry name" value="Phosphoenolpyruvate/pyruvate domain"/>
    <property type="match status" value="1"/>
</dbReference>
<comment type="similarity">
    <text evidence="1">Belongs to the HpcH/HpaI aldolase family.</text>
</comment>
<evidence type="ECO:0000313" key="6">
    <source>
        <dbReference type="Proteomes" id="UP000041254"/>
    </source>
</evidence>
<evidence type="ECO:0000256" key="3">
    <source>
        <dbReference type="ARBA" id="ARBA00023239"/>
    </source>
</evidence>
<evidence type="ECO:0000256" key="2">
    <source>
        <dbReference type="ARBA" id="ARBA00022723"/>
    </source>
</evidence>
<gene>
    <name evidence="5" type="ORF">Vbra_19193</name>
</gene>
<dbReference type="InterPro" id="IPR040442">
    <property type="entry name" value="Pyrv_kinase-like_dom_sf"/>
</dbReference>
<sequence length="264" mass="27982">MRLQSALRDVLSSGGVATHAWLAIPSTLSAEAAATTAGLTAAVVDMQHGMIDFSDALQMVSALSAHPPTPVARIPHQWPAADVSMIHKLLDAGYLGLICPLVDTAEQARAFVDACVYPPKGSRSFGPTRAGMVYGGGEYLRMADELIVKLVMIETQQGLDNLEDILAVEGVDGAFIGPNDLSLALGVPPSGAPTHPKVVAAIERIGRECSKRGKVAGIWCGETGFALDMVKRDFRFVTLGTDVAAISQHLRDSMERFNKLSSSE</sequence>
<dbReference type="Gene3D" id="3.20.20.60">
    <property type="entry name" value="Phosphoenolpyruvate-binding domains"/>
    <property type="match status" value="1"/>
</dbReference>
<dbReference type="Pfam" id="PF03328">
    <property type="entry name" value="HpcH_HpaI"/>
    <property type="match status" value="1"/>
</dbReference>
<dbReference type="InParanoid" id="A0A0G4GZK1"/>